<dbReference type="SUPFAM" id="SSF54593">
    <property type="entry name" value="Glyoxalase/Bleomycin resistance protein/Dihydroxybiphenyl dioxygenase"/>
    <property type="match status" value="1"/>
</dbReference>
<evidence type="ECO:0000259" key="1">
    <source>
        <dbReference type="PROSITE" id="PS51819"/>
    </source>
</evidence>
<protein>
    <submittedName>
        <fullName evidence="2">Glyoxalase family protein</fullName>
    </submittedName>
</protein>
<name>A0A4R2KLJ3_9RHOB</name>
<proteinExistence type="predicted"/>
<evidence type="ECO:0000313" key="3">
    <source>
        <dbReference type="Proteomes" id="UP000295142"/>
    </source>
</evidence>
<dbReference type="InterPro" id="IPR029068">
    <property type="entry name" value="Glyas_Bleomycin-R_OHBP_Dase"/>
</dbReference>
<accession>A0A4R2KLJ3</accession>
<organism evidence="2 3">
    <name type="scientific">Rhodovulum euryhalinum</name>
    <dbReference type="NCBI Taxonomy" id="35805"/>
    <lineage>
        <taxon>Bacteria</taxon>
        <taxon>Pseudomonadati</taxon>
        <taxon>Pseudomonadota</taxon>
        <taxon>Alphaproteobacteria</taxon>
        <taxon>Rhodobacterales</taxon>
        <taxon>Paracoccaceae</taxon>
        <taxon>Rhodovulum</taxon>
    </lineage>
</organism>
<dbReference type="PANTHER" id="PTHR36110">
    <property type="entry name" value="RING-CLEAVING DIOXYGENASE MHQE-RELATED"/>
    <property type="match status" value="1"/>
</dbReference>
<feature type="domain" description="VOC" evidence="1">
    <location>
        <begin position="152"/>
        <end position="269"/>
    </location>
</feature>
<dbReference type="Pfam" id="PF00903">
    <property type="entry name" value="Glyoxalase"/>
    <property type="match status" value="1"/>
</dbReference>
<sequence>MAQPVEGLHHVTSLATSAVANNAFFTGTLGLRRVKKTVNFDAPDVYHLYYGDETGTPGTVMTYFPYERAQRGTRGTGEISVTAFSIPEGSLRAWQTRLEGAAVAGLSRDTRFGETRLEFEGPDGERFALVERADGRTPWTGGGVDAGMAIRGFDGVTLRLAETGPTADLLRCLGYEESAHEGTLTRFSLSESNGAGIVDLETVSAPPAGQGAGSVHHVAFAVPDDAAQKALRAALTRAGMQVTPQIDRDYFQSIYFRSPGGILFEIATNAPGFTRDEDPAHLGEALKLPRQHEHLRPRLERDLADIDA</sequence>
<gene>
    <name evidence="2" type="ORF">EV655_102151</name>
</gene>
<dbReference type="PROSITE" id="PS51819">
    <property type="entry name" value="VOC"/>
    <property type="match status" value="2"/>
</dbReference>
<dbReference type="InterPro" id="IPR052537">
    <property type="entry name" value="Extradiol_RC_dioxygenase"/>
</dbReference>
<reference evidence="2 3" key="1">
    <citation type="submission" date="2019-03" db="EMBL/GenBank/DDBJ databases">
        <title>Genomic Encyclopedia of Type Strains, Phase IV (KMG-IV): sequencing the most valuable type-strain genomes for metagenomic binning, comparative biology and taxonomic classification.</title>
        <authorList>
            <person name="Goeker M."/>
        </authorList>
    </citation>
    <scope>NUCLEOTIDE SEQUENCE [LARGE SCALE GENOMIC DNA]</scope>
    <source>
        <strain evidence="2 3">DSM 4868</strain>
    </source>
</reference>
<dbReference type="PANTHER" id="PTHR36110:SF2">
    <property type="entry name" value="RING-CLEAVING DIOXYGENASE MHQE-RELATED"/>
    <property type="match status" value="1"/>
</dbReference>
<dbReference type="Proteomes" id="UP000295142">
    <property type="component" value="Unassembled WGS sequence"/>
</dbReference>
<dbReference type="OrthoDB" id="9785698at2"/>
<dbReference type="AlphaFoldDB" id="A0A4R2KLJ3"/>
<dbReference type="EMBL" id="SLWW01000002">
    <property type="protein sequence ID" value="TCO73387.1"/>
    <property type="molecule type" value="Genomic_DNA"/>
</dbReference>
<feature type="domain" description="VOC" evidence="1">
    <location>
        <begin position="7"/>
        <end position="132"/>
    </location>
</feature>
<evidence type="ECO:0000313" key="2">
    <source>
        <dbReference type="EMBL" id="TCO73387.1"/>
    </source>
</evidence>
<dbReference type="RefSeq" id="WP_132541598.1">
    <property type="nucleotide sequence ID" value="NZ_SLWW01000002.1"/>
</dbReference>
<dbReference type="Gene3D" id="3.10.180.10">
    <property type="entry name" value="2,3-Dihydroxybiphenyl 1,2-Dioxygenase, domain 1"/>
    <property type="match status" value="2"/>
</dbReference>
<dbReference type="InterPro" id="IPR004360">
    <property type="entry name" value="Glyas_Fos-R_dOase_dom"/>
</dbReference>
<dbReference type="InterPro" id="IPR037523">
    <property type="entry name" value="VOC_core"/>
</dbReference>
<comment type="caution">
    <text evidence="2">The sequence shown here is derived from an EMBL/GenBank/DDBJ whole genome shotgun (WGS) entry which is preliminary data.</text>
</comment>
<keyword evidence="3" id="KW-1185">Reference proteome</keyword>